<dbReference type="Proteomes" id="UP001166286">
    <property type="component" value="Unassembled WGS sequence"/>
</dbReference>
<evidence type="ECO:0000256" key="2">
    <source>
        <dbReference type="ARBA" id="ARBA00022448"/>
    </source>
</evidence>
<keyword evidence="2" id="KW-0813">Transport</keyword>
<feature type="transmembrane region" description="Helical" evidence="9">
    <location>
        <begin position="343"/>
        <end position="362"/>
    </location>
</feature>
<gene>
    <name evidence="10" type="ORF">JMJ35_002331</name>
</gene>
<keyword evidence="11" id="KW-1185">Reference proteome</keyword>
<feature type="transmembrane region" description="Helical" evidence="9">
    <location>
        <begin position="79"/>
        <end position="99"/>
    </location>
</feature>
<feature type="compositionally biased region" description="Polar residues" evidence="8">
    <location>
        <begin position="29"/>
        <end position="41"/>
    </location>
</feature>
<sequence length="462" mass="52066">MSESTTIHTQQSETQLDQNAEVKAPHVEISSQSESTHQPSAKPSQQHLFEEFMTKPLDIEKHSKWPWFLRMRGSITPQMIVPLLFVACWSTIITCISQFVYPLVVSSLLLTVLGFVVGLGISFRTSSAYDRYTDGRKYWAQLVQASRDLARHIWIHAKERHEEDAEKGKADLLAKLTALNLITAFAIALKHKLRFEPYTNYEDLEPLVSHLSTFAGEAYDPKTPPPKEPSIQKIVGEYLGLTMAESNPRKLLKRSNKNLGNLPLEILTYLSAYIESIIANETFNNGVHQGMVMANLASLNECLTGTERILNNPLPIAYSIAISQITWVYVIALPFQLWDSLRWVTIPGTIIGAYIILGIAAIGREIEDPFGHDVNDLPLDQYCRQIQAEMDVIASKAAPKPEHFITTAQNRLLYSLNYQAWSTKSVENIRASLKAKTNITSKPQQRPAEYTKLTKAFMNHSV</sequence>
<evidence type="ECO:0000256" key="7">
    <source>
        <dbReference type="ARBA" id="ARBA00023136"/>
    </source>
</evidence>
<evidence type="ECO:0000256" key="4">
    <source>
        <dbReference type="ARBA" id="ARBA00022692"/>
    </source>
</evidence>
<proteinExistence type="predicted"/>
<evidence type="ECO:0000256" key="8">
    <source>
        <dbReference type="SAM" id="MobiDB-lite"/>
    </source>
</evidence>
<keyword evidence="3" id="KW-1003">Cell membrane</keyword>
<reference evidence="10" key="1">
    <citation type="submission" date="2023-03" db="EMBL/GenBank/DDBJ databases">
        <title>Complete genome of Cladonia borealis.</title>
        <authorList>
            <person name="Park H."/>
        </authorList>
    </citation>
    <scope>NUCLEOTIDE SEQUENCE</scope>
    <source>
        <strain evidence="10">ANT050790</strain>
    </source>
</reference>
<comment type="caution">
    <text evidence="10">The sequence shown here is derived from an EMBL/GenBank/DDBJ whole genome shotgun (WGS) entry which is preliminary data.</text>
</comment>
<comment type="subcellular location">
    <subcellularLocation>
        <location evidence="1">Cell membrane</location>
        <topology evidence="1">Multi-pass membrane protein</topology>
    </subcellularLocation>
</comment>
<keyword evidence="7 9" id="KW-0472">Membrane</keyword>
<keyword evidence="5 9" id="KW-1133">Transmembrane helix</keyword>
<evidence type="ECO:0000313" key="11">
    <source>
        <dbReference type="Proteomes" id="UP001166286"/>
    </source>
</evidence>
<dbReference type="Pfam" id="PF25539">
    <property type="entry name" value="Bestrophin_2"/>
    <property type="match status" value="1"/>
</dbReference>
<feature type="compositionally biased region" description="Polar residues" evidence="8">
    <location>
        <begin position="1"/>
        <end position="18"/>
    </location>
</feature>
<dbReference type="GO" id="GO:0005886">
    <property type="term" value="C:plasma membrane"/>
    <property type="evidence" value="ECO:0007669"/>
    <property type="project" value="UniProtKB-SubCell"/>
</dbReference>
<dbReference type="PANTHER" id="PTHR33281:SF19">
    <property type="entry name" value="VOLTAGE-DEPENDENT ANION CHANNEL-FORMING PROTEIN YNEE"/>
    <property type="match status" value="1"/>
</dbReference>
<feature type="transmembrane region" description="Helical" evidence="9">
    <location>
        <begin position="105"/>
        <end position="123"/>
    </location>
</feature>
<evidence type="ECO:0000256" key="9">
    <source>
        <dbReference type="SAM" id="Phobius"/>
    </source>
</evidence>
<organism evidence="10 11">
    <name type="scientific">Cladonia borealis</name>
    <dbReference type="NCBI Taxonomy" id="184061"/>
    <lineage>
        <taxon>Eukaryota</taxon>
        <taxon>Fungi</taxon>
        <taxon>Dikarya</taxon>
        <taxon>Ascomycota</taxon>
        <taxon>Pezizomycotina</taxon>
        <taxon>Lecanoromycetes</taxon>
        <taxon>OSLEUM clade</taxon>
        <taxon>Lecanoromycetidae</taxon>
        <taxon>Lecanorales</taxon>
        <taxon>Lecanorineae</taxon>
        <taxon>Cladoniaceae</taxon>
        <taxon>Cladonia</taxon>
    </lineage>
</organism>
<feature type="transmembrane region" description="Helical" evidence="9">
    <location>
        <begin position="316"/>
        <end position="337"/>
    </location>
</feature>
<keyword evidence="6" id="KW-0406">Ion transport</keyword>
<evidence type="ECO:0000256" key="3">
    <source>
        <dbReference type="ARBA" id="ARBA00022475"/>
    </source>
</evidence>
<dbReference type="GO" id="GO:0005254">
    <property type="term" value="F:chloride channel activity"/>
    <property type="evidence" value="ECO:0007669"/>
    <property type="project" value="InterPro"/>
</dbReference>
<evidence type="ECO:0000256" key="6">
    <source>
        <dbReference type="ARBA" id="ARBA00023065"/>
    </source>
</evidence>
<name>A0AA39R4X9_9LECA</name>
<feature type="region of interest" description="Disordered" evidence="8">
    <location>
        <begin position="1"/>
        <end position="41"/>
    </location>
</feature>
<evidence type="ECO:0000256" key="1">
    <source>
        <dbReference type="ARBA" id="ARBA00004651"/>
    </source>
</evidence>
<dbReference type="AlphaFoldDB" id="A0AA39R4X9"/>
<accession>A0AA39R4X9</accession>
<evidence type="ECO:0000313" key="10">
    <source>
        <dbReference type="EMBL" id="KAK0514952.1"/>
    </source>
</evidence>
<dbReference type="InterPro" id="IPR044669">
    <property type="entry name" value="YneE/VCCN1/2-like"/>
</dbReference>
<protein>
    <submittedName>
        <fullName evidence="10">Uncharacterized protein</fullName>
    </submittedName>
</protein>
<evidence type="ECO:0000256" key="5">
    <source>
        <dbReference type="ARBA" id="ARBA00022989"/>
    </source>
</evidence>
<keyword evidence="4 9" id="KW-0812">Transmembrane</keyword>
<dbReference type="EMBL" id="JAFEKC020000004">
    <property type="protein sequence ID" value="KAK0514952.1"/>
    <property type="molecule type" value="Genomic_DNA"/>
</dbReference>
<dbReference type="PANTHER" id="PTHR33281">
    <property type="entry name" value="UPF0187 PROTEIN YNEE"/>
    <property type="match status" value="1"/>
</dbReference>